<evidence type="ECO:0000313" key="1">
    <source>
        <dbReference type="EMBL" id="MBX53891.1"/>
    </source>
</evidence>
<reference evidence="1" key="1">
    <citation type="submission" date="2018-02" db="EMBL/GenBank/DDBJ databases">
        <title>Rhizophora mucronata_Transcriptome.</title>
        <authorList>
            <person name="Meera S.P."/>
            <person name="Sreeshan A."/>
            <person name="Augustine A."/>
        </authorList>
    </citation>
    <scope>NUCLEOTIDE SEQUENCE</scope>
    <source>
        <tissue evidence="1">Leaf</tissue>
    </source>
</reference>
<name>A0A2P2PGU9_RHIMU</name>
<organism evidence="1">
    <name type="scientific">Rhizophora mucronata</name>
    <name type="common">Asiatic mangrove</name>
    <dbReference type="NCBI Taxonomy" id="61149"/>
    <lineage>
        <taxon>Eukaryota</taxon>
        <taxon>Viridiplantae</taxon>
        <taxon>Streptophyta</taxon>
        <taxon>Embryophyta</taxon>
        <taxon>Tracheophyta</taxon>
        <taxon>Spermatophyta</taxon>
        <taxon>Magnoliopsida</taxon>
        <taxon>eudicotyledons</taxon>
        <taxon>Gunneridae</taxon>
        <taxon>Pentapetalae</taxon>
        <taxon>rosids</taxon>
        <taxon>fabids</taxon>
        <taxon>Malpighiales</taxon>
        <taxon>Rhizophoraceae</taxon>
        <taxon>Rhizophora</taxon>
    </lineage>
</organism>
<dbReference type="AlphaFoldDB" id="A0A2P2PGU9"/>
<sequence>MHGNFFSNKKKRLHGNLFLCHGGNFSAAL</sequence>
<protein>
    <submittedName>
        <fullName evidence="1">Uncharacterized protein</fullName>
    </submittedName>
</protein>
<dbReference type="EMBL" id="GGEC01073407">
    <property type="protein sequence ID" value="MBX53891.1"/>
    <property type="molecule type" value="Transcribed_RNA"/>
</dbReference>
<accession>A0A2P2PGU9</accession>
<proteinExistence type="predicted"/>